<reference evidence="2" key="1">
    <citation type="submission" date="2012-04" db="EMBL/GenBank/DDBJ databases">
        <title>The Genome Sequence of Loa loa.</title>
        <authorList>
            <consortium name="The Broad Institute Genome Sequencing Platform"/>
            <consortium name="Broad Institute Genome Sequencing Center for Infectious Disease"/>
            <person name="Nutman T.B."/>
            <person name="Fink D.L."/>
            <person name="Russ C."/>
            <person name="Young S."/>
            <person name="Zeng Q."/>
            <person name="Gargeya S."/>
            <person name="Alvarado L."/>
            <person name="Berlin A."/>
            <person name="Chapman S.B."/>
            <person name="Chen Z."/>
            <person name="Freedman E."/>
            <person name="Gellesch M."/>
            <person name="Goldberg J."/>
            <person name="Griggs A."/>
            <person name="Gujja S."/>
            <person name="Heilman E.R."/>
            <person name="Heiman D."/>
            <person name="Howarth C."/>
            <person name="Mehta T."/>
            <person name="Neiman D."/>
            <person name="Pearson M."/>
            <person name="Roberts A."/>
            <person name="Saif S."/>
            <person name="Shea T."/>
            <person name="Shenoy N."/>
            <person name="Sisk P."/>
            <person name="Stolte C."/>
            <person name="Sykes S."/>
            <person name="White J."/>
            <person name="Yandava C."/>
            <person name="Haas B."/>
            <person name="Henn M.R."/>
            <person name="Nusbaum C."/>
            <person name="Birren B."/>
        </authorList>
    </citation>
    <scope>NUCLEOTIDE SEQUENCE [LARGE SCALE GENOMIC DNA]</scope>
</reference>
<reference evidence="3" key="2">
    <citation type="submission" date="2016-11" db="UniProtKB">
        <authorList>
            <consortium name="WormBaseParasite"/>
        </authorList>
    </citation>
    <scope>IDENTIFICATION</scope>
</reference>
<feature type="region of interest" description="Disordered" evidence="1">
    <location>
        <begin position="1"/>
        <end position="30"/>
    </location>
</feature>
<keyword evidence="2" id="KW-1185">Reference proteome</keyword>
<evidence type="ECO:0000256" key="1">
    <source>
        <dbReference type="SAM" id="MobiDB-lite"/>
    </source>
</evidence>
<dbReference type="WBParaSite" id="EN70_2082">
    <property type="protein sequence ID" value="EN70_2082"/>
    <property type="gene ID" value="EN70_2082"/>
</dbReference>
<evidence type="ECO:0000313" key="2">
    <source>
        <dbReference type="Proteomes" id="UP000095285"/>
    </source>
</evidence>
<dbReference type="AlphaFoldDB" id="A0A1I7VFU0"/>
<protein>
    <submittedName>
        <fullName evidence="3">SGS domain-containing protein</fullName>
    </submittedName>
</protein>
<feature type="compositionally biased region" description="Polar residues" evidence="1">
    <location>
        <begin position="1"/>
        <end position="12"/>
    </location>
</feature>
<evidence type="ECO:0000313" key="3">
    <source>
        <dbReference type="WBParaSite" id="EN70_2082"/>
    </source>
</evidence>
<accession>A0A1I7VFU0</accession>
<sequence>MDDYGNRNSSGRSGKRKVTQDSDTGNRNNEFYKFQTIANITKKESQIHMDQTEQKWKLEAIGIRDLMTDYRDEKALEAFQKSLTTDKEGRCVVSWPWKNQETAPAKGWTGMGTSANNNTEAEVSRIIGMLG</sequence>
<organism evidence="2 3">
    <name type="scientific">Loa loa</name>
    <name type="common">Eye worm</name>
    <name type="synonym">Filaria loa</name>
    <dbReference type="NCBI Taxonomy" id="7209"/>
    <lineage>
        <taxon>Eukaryota</taxon>
        <taxon>Metazoa</taxon>
        <taxon>Ecdysozoa</taxon>
        <taxon>Nematoda</taxon>
        <taxon>Chromadorea</taxon>
        <taxon>Rhabditida</taxon>
        <taxon>Spirurina</taxon>
        <taxon>Spiruromorpha</taxon>
        <taxon>Filarioidea</taxon>
        <taxon>Onchocercidae</taxon>
        <taxon>Loa</taxon>
    </lineage>
</organism>
<name>A0A1I7VFU0_LOALO</name>
<dbReference type="Proteomes" id="UP000095285">
    <property type="component" value="Unassembled WGS sequence"/>
</dbReference>
<proteinExistence type="predicted"/>